<dbReference type="EMBL" id="CP016616">
    <property type="protein sequence ID" value="ANY79996.1"/>
    <property type="molecule type" value="Genomic_DNA"/>
</dbReference>
<dbReference type="OrthoDB" id="8020439at2"/>
<proteinExistence type="predicted"/>
<accession>A0A1B2EJ50</accession>
<dbReference type="AlphaFoldDB" id="A0A1B2EJ50"/>
<evidence type="ECO:0000313" key="1">
    <source>
        <dbReference type="EMBL" id="ANY79996.1"/>
    </source>
</evidence>
<reference evidence="1" key="1">
    <citation type="submission" date="2016-07" db="EMBL/GenBank/DDBJ databases">
        <title>Microvirga ossetica sp. nov. a new species of rhizobia isolated from root nodules of the legume species Vicia alpestris Steven originated from North Ossetia region in the Caucasus.</title>
        <authorList>
            <person name="Safronova V.I."/>
            <person name="Kuznetsova I.G."/>
            <person name="Sazanova A.L."/>
            <person name="Belimov A."/>
            <person name="Andronov E."/>
            <person name="Osledkin Y.S."/>
            <person name="Onishchuk O.P."/>
            <person name="Kurchak O.N."/>
            <person name="Shaposhnikov A.I."/>
            <person name="Willems A."/>
            <person name="Tikhonovich I.A."/>
        </authorList>
    </citation>
    <scope>NUCLEOTIDE SEQUENCE [LARGE SCALE GENOMIC DNA]</scope>
    <source>
        <strain evidence="1">V5/3M</strain>
    </source>
</reference>
<sequence>MPLTQNPIVEWPTEFHHLLAGFEVATGGDGKRFGRVDIDIDPETLFLLNDFEAHVRHRQVRLRLADSADCLVGEMNVLIGLGAAADRTRHASRIRISFHDLLDDDCVDRHARV</sequence>
<protein>
    <submittedName>
        <fullName evidence="1">Uncharacterized protein</fullName>
    </submittedName>
</protein>
<name>A0A1B2EJ50_9HYPH</name>
<gene>
    <name evidence="1" type="ORF">BB934_18640</name>
</gene>
<dbReference type="RefSeq" id="WP_099511007.1">
    <property type="nucleotide sequence ID" value="NZ_CP016616.1"/>
</dbReference>
<dbReference type="KEGG" id="moc:BB934_18640"/>
<organism evidence="1">
    <name type="scientific">Microvirga ossetica</name>
    <dbReference type="NCBI Taxonomy" id="1882682"/>
    <lineage>
        <taxon>Bacteria</taxon>
        <taxon>Pseudomonadati</taxon>
        <taxon>Pseudomonadota</taxon>
        <taxon>Alphaproteobacteria</taxon>
        <taxon>Hyphomicrobiales</taxon>
        <taxon>Methylobacteriaceae</taxon>
        <taxon>Microvirga</taxon>
    </lineage>
</organism>